<dbReference type="NCBIfam" id="TIGR01827">
    <property type="entry name" value="gatC_rel"/>
    <property type="match status" value="1"/>
</dbReference>
<name>A0A832T703_9EURY</name>
<dbReference type="GO" id="GO:0006450">
    <property type="term" value="P:regulation of translational fidelity"/>
    <property type="evidence" value="ECO:0007669"/>
    <property type="project" value="InterPro"/>
</dbReference>
<feature type="region of interest" description="Disordered" evidence="1">
    <location>
        <begin position="49"/>
        <end position="69"/>
    </location>
</feature>
<accession>A0A832T703</accession>
<dbReference type="NCBIfam" id="NF000681">
    <property type="entry name" value="PRK00034.3-1"/>
    <property type="match status" value="1"/>
</dbReference>
<organism evidence="2 3">
    <name type="scientific">Methanopyrus kandleri</name>
    <dbReference type="NCBI Taxonomy" id="2320"/>
    <lineage>
        <taxon>Archaea</taxon>
        <taxon>Methanobacteriati</taxon>
        <taxon>Methanobacteriota</taxon>
        <taxon>Methanomada group</taxon>
        <taxon>Methanopyri</taxon>
        <taxon>Methanopyrales</taxon>
        <taxon>Methanopyraceae</taxon>
        <taxon>Methanopyrus</taxon>
    </lineage>
</organism>
<protein>
    <submittedName>
        <fullName evidence="2">Asp-tRNA(Asn) amidotransferase subunit GatC</fullName>
    </submittedName>
</protein>
<dbReference type="GeneID" id="1477662"/>
<evidence type="ECO:0000313" key="3">
    <source>
        <dbReference type="Proteomes" id="UP000619545"/>
    </source>
</evidence>
<dbReference type="InterPro" id="IPR003837">
    <property type="entry name" value="GatC"/>
</dbReference>
<reference evidence="2" key="1">
    <citation type="journal article" date="2020" name="bioRxiv">
        <title>A rank-normalized archaeal taxonomy based on genome phylogeny resolves widespread incomplete and uneven classifications.</title>
        <authorList>
            <person name="Rinke C."/>
            <person name="Chuvochina M."/>
            <person name="Mussig A.J."/>
            <person name="Chaumeil P.-A."/>
            <person name="Waite D.W."/>
            <person name="Whitman W.B."/>
            <person name="Parks D.H."/>
            <person name="Hugenholtz P."/>
        </authorList>
    </citation>
    <scope>NUCLEOTIDE SEQUENCE</scope>
    <source>
        <strain evidence="2">UBA8853</strain>
    </source>
</reference>
<dbReference type="InterPro" id="IPR010120">
    <property type="entry name" value="Glu-ADT_subunit_C_archaea"/>
</dbReference>
<dbReference type="AlphaFoldDB" id="A0A832T703"/>
<dbReference type="EMBL" id="DUJS01000004">
    <property type="protein sequence ID" value="HII70487.1"/>
    <property type="molecule type" value="Genomic_DNA"/>
</dbReference>
<comment type="caution">
    <text evidence="2">The sequence shown here is derived from an EMBL/GenBank/DDBJ whole genome shotgun (WGS) entry which is preliminary data.</text>
</comment>
<sequence>MKERELEQLLEIDTYLSLASDRDDVDVLDILRETMELLEEFAERLEDVDAEDETWTTSEGSRKFREDDEPRCDREFKKKMLENAPRSDDGYVIAERAHWLR</sequence>
<gene>
    <name evidence="2" type="primary">gatC</name>
    <name evidence="2" type="ORF">HA336_04560</name>
</gene>
<evidence type="ECO:0000313" key="2">
    <source>
        <dbReference type="EMBL" id="HII70487.1"/>
    </source>
</evidence>
<evidence type="ECO:0000256" key="1">
    <source>
        <dbReference type="SAM" id="MobiDB-lite"/>
    </source>
</evidence>
<dbReference type="Proteomes" id="UP000619545">
    <property type="component" value="Unassembled WGS sequence"/>
</dbReference>
<feature type="compositionally biased region" description="Basic and acidic residues" evidence="1">
    <location>
        <begin position="60"/>
        <end position="69"/>
    </location>
</feature>
<proteinExistence type="predicted"/>
<dbReference type="RefSeq" id="WP_011018729.1">
    <property type="nucleotide sequence ID" value="NZ_DUJS01000004.1"/>
</dbReference>
<dbReference type="Pfam" id="PF02686">
    <property type="entry name" value="GatC"/>
    <property type="match status" value="1"/>
</dbReference>
<keyword evidence="2" id="KW-0808">Transferase</keyword>
<dbReference type="GO" id="GO:0016740">
    <property type="term" value="F:transferase activity"/>
    <property type="evidence" value="ECO:0007669"/>
    <property type="project" value="UniProtKB-KW"/>
</dbReference>